<organism evidence="3 4">
    <name type="scientific">Candidatus Jorgensenbacteria bacterium GW2011_GWA1_48_11</name>
    <dbReference type="NCBI Taxonomy" id="1618660"/>
    <lineage>
        <taxon>Bacteria</taxon>
        <taxon>Candidatus Joergenseniibacteriota</taxon>
    </lineage>
</organism>
<dbReference type="PANTHER" id="PTHR46922">
    <property type="entry name" value="DHHA1 DOMAIN PROTEIN"/>
    <property type="match status" value="1"/>
</dbReference>
<dbReference type="PANTHER" id="PTHR46922:SF4">
    <property type="entry name" value="DHHA1 DOMAIN PROTEIN"/>
    <property type="match status" value="1"/>
</dbReference>
<dbReference type="Proteomes" id="UP000034956">
    <property type="component" value="Unassembled WGS sequence"/>
</dbReference>
<evidence type="ECO:0000313" key="4">
    <source>
        <dbReference type="Proteomes" id="UP000034956"/>
    </source>
</evidence>
<sequence>MPRLIHKRKNDRSFSKKIIVFYHKDCLDGFGAAWSAWKKFGNRAEYAAVSPYAIPEDLKGKQIYILDNACRPSVLKKLRENKNAVTIIDHHSSSEENVKAASEYVFNVKHSGAVLAWRFFRPKKAVPRMLKHVEDMDIWRFKMKNTREIIAGLDLSDFNFKVWNRLAGEIENPRQRKSFVEKGRFVLKYQNKLMEQVSQNAEIVKFHGHRVLAVNSPVLESELGHHLYKKMPPMAIVWWRANGVIKVSLRSNEKADVSKIAVKYGGGGHKGSSGFTLPADAKLPWRLIQKRHGR</sequence>
<keyword evidence="3" id="KW-0378">Hydrolase</keyword>
<dbReference type="Pfam" id="PF02272">
    <property type="entry name" value="DHHA1"/>
    <property type="match status" value="1"/>
</dbReference>
<dbReference type="Pfam" id="PF01368">
    <property type="entry name" value="DHH"/>
    <property type="match status" value="1"/>
</dbReference>
<feature type="domain" description="DDH" evidence="1">
    <location>
        <begin position="17"/>
        <end position="120"/>
    </location>
</feature>
<dbReference type="GO" id="GO:0003676">
    <property type="term" value="F:nucleic acid binding"/>
    <property type="evidence" value="ECO:0007669"/>
    <property type="project" value="InterPro"/>
</dbReference>
<dbReference type="AlphaFoldDB" id="A0A0G1UAX3"/>
<feature type="domain" description="DHHA1" evidence="2">
    <location>
        <begin position="235"/>
        <end position="282"/>
    </location>
</feature>
<comment type="caution">
    <text evidence="3">The sequence shown here is derived from an EMBL/GenBank/DDBJ whole genome shotgun (WGS) entry which is preliminary data.</text>
</comment>
<gene>
    <name evidence="3" type="ORF">UY23_C0002G0065</name>
</gene>
<dbReference type="InterPro" id="IPR038763">
    <property type="entry name" value="DHH_sf"/>
</dbReference>
<evidence type="ECO:0000259" key="1">
    <source>
        <dbReference type="Pfam" id="PF01368"/>
    </source>
</evidence>
<accession>A0A0G1UAX3</accession>
<dbReference type="Gene3D" id="3.10.310.30">
    <property type="match status" value="1"/>
</dbReference>
<dbReference type="InterPro" id="IPR003156">
    <property type="entry name" value="DHHA1_dom"/>
</dbReference>
<dbReference type="SUPFAM" id="SSF64182">
    <property type="entry name" value="DHH phosphoesterases"/>
    <property type="match status" value="1"/>
</dbReference>
<evidence type="ECO:0000313" key="3">
    <source>
        <dbReference type="EMBL" id="KKU91326.1"/>
    </source>
</evidence>
<proteinExistence type="predicted"/>
<dbReference type="EMBL" id="LCPF01000002">
    <property type="protein sequence ID" value="KKU91326.1"/>
    <property type="molecule type" value="Genomic_DNA"/>
</dbReference>
<protein>
    <submittedName>
        <fullName evidence="3">Phosphohydrolase (DHH superfamily)-like protein</fullName>
    </submittedName>
</protein>
<evidence type="ECO:0000259" key="2">
    <source>
        <dbReference type="Pfam" id="PF02272"/>
    </source>
</evidence>
<reference evidence="3 4" key="1">
    <citation type="journal article" date="2015" name="Nature">
        <title>rRNA introns, odd ribosomes, and small enigmatic genomes across a large radiation of phyla.</title>
        <authorList>
            <person name="Brown C.T."/>
            <person name="Hug L.A."/>
            <person name="Thomas B.C."/>
            <person name="Sharon I."/>
            <person name="Castelle C.J."/>
            <person name="Singh A."/>
            <person name="Wilkins M.J."/>
            <person name="Williams K.H."/>
            <person name="Banfield J.F."/>
        </authorList>
    </citation>
    <scope>NUCLEOTIDE SEQUENCE [LARGE SCALE GENOMIC DNA]</scope>
</reference>
<name>A0A0G1UAX3_9BACT</name>
<dbReference type="InterPro" id="IPR001667">
    <property type="entry name" value="DDH_dom"/>
</dbReference>
<dbReference type="GO" id="GO:0016787">
    <property type="term" value="F:hydrolase activity"/>
    <property type="evidence" value="ECO:0007669"/>
    <property type="project" value="UniProtKB-KW"/>
</dbReference>